<keyword evidence="11" id="KW-0539">Nucleus</keyword>
<keyword evidence="4" id="KW-0227">DNA damage</keyword>
<dbReference type="Pfam" id="PF04851">
    <property type="entry name" value="ResIII"/>
    <property type="match status" value="1"/>
</dbReference>
<evidence type="ECO:0000259" key="16">
    <source>
        <dbReference type="PROSITE" id="PS51192"/>
    </source>
</evidence>
<dbReference type="InterPro" id="IPR006935">
    <property type="entry name" value="Helicase/UvrB_N"/>
</dbReference>
<dbReference type="SUPFAM" id="SSF52540">
    <property type="entry name" value="P-loop containing nucleoside triphosphate hydrolases"/>
    <property type="match status" value="2"/>
</dbReference>
<keyword evidence="7" id="KW-0067">ATP-binding</keyword>
<evidence type="ECO:0000313" key="19">
    <source>
        <dbReference type="Proteomes" id="UP001470230"/>
    </source>
</evidence>
<gene>
    <name evidence="18" type="ORF">M9Y10_009279</name>
</gene>
<evidence type="ECO:0000259" key="17">
    <source>
        <dbReference type="PROSITE" id="PS51194"/>
    </source>
</evidence>
<reference evidence="18 19" key="1">
    <citation type="submission" date="2024-04" db="EMBL/GenBank/DDBJ databases">
        <title>Tritrichomonas musculus Genome.</title>
        <authorList>
            <person name="Alves-Ferreira E."/>
            <person name="Grigg M."/>
            <person name="Lorenzi H."/>
            <person name="Galac M."/>
        </authorList>
    </citation>
    <scope>NUCLEOTIDE SEQUENCE [LARGE SCALE GENOMIC DNA]</scope>
    <source>
        <strain evidence="18 19">EAF2021</strain>
    </source>
</reference>
<evidence type="ECO:0000256" key="15">
    <source>
        <dbReference type="SAM" id="MobiDB-lite"/>
    </source>
</evidence>
<feature type="compositionally biased region" description="Basic and acidic residues" evidence="15">
    <location>
        <begin position="21"/>
        <end position="30"/>
    </location>
</feature>
<dbReference type="InterPro" id="IPR032830">
    <property type="entry name" value="XPB/Ssl2_N"/>
</dbReference>
<evidence type="ECO:0000256" key="14">
    <source>
        <dbReference type="ARBA" id="ARBA00048988"/>
    </source>
</evidence>
<evidence type="ECO:0000256" key="3">
    <source>
        <dbReference type="ARBA" id="ARBA00022741"/>
    </source>
</evidence>
<dbReference type="PROSITE" id="PS51192">
    <property type="entry name" value="HELICASE_ATP_BIND_1"/>
    <property type="match status" value="1"/>
</dbReference>
<comment type="catalytic activity">
    <reaction evidence="14">
        <text>ATP + H2O = ADP + phosphate + H(+)</text>
        <dbReference type="Rhea" id="RHEA:13065"/>
        <dbReference type="ChEBI" id="CHEBI:15377"/>
        <dbReference type="ChEBI" id="CHEBI:15378"/>
        <dbReference type="ChEBI" id="CHEBI:30616"/>
        <dbReference type="ChEBI" id="CHEBI:43474"/>
        <dbReference type="ChEBI" id="CHEBI:456216"/>
        <dbReference type="EC" id="5.6.2.4"/>
    </reaction>
</comment>
<dbReference type="NCBIfam" id="TIGR00603">
    <property type="entry name" value="rad25"/>
    <property type="match status" value="1"/>
</dbReference>
<evidence type="ECO:0000256" key="10">
    <source>
        <dbReference type="ARBA" id="ARBA00023235"/>
    </source>
</evidence>
<feature type="domain" description="Helicase C-terminal" evidence="17">
    <location>
        <begin position="518"/>
        <end position="680"/>
    </location>
</feature>
<dbReference type="PANTHER" id="PTHR11274">
    <property type="entry name" value="RAD25/XP-B DNA REPAIR HELICASE"/>
    <property type="match status" value="1"/>
</dbReference>
<evidence type="ECO:0000256" key="11">
    <source>
        <dbReference type="ARBA" id="ARBA00023242"/>
    </source>
</evidence>
<dbReference type="InterPro" id="IPR014001">
    <property type="entry name" value="Helicase_ATP-bd"/>
</dbReference>
<comment type="similarity">
    <text evidence="2">Belongs to the helicase family. RAD25/XPB subfamily.</text>
</comment>
<evidence type="ECO:0000256" key="5">
    <source>
        <dbReference type="ARBA" id="ARBA00022801"/>
    </source>
</evidence>
<dbReference type="EC" id="5.6.2.4" evidence="13"/>
<dbReference type="InterPro" id="IPR001161">
    <property type="entry name" value="XPB/Ssl2"/>
</dbReference>
<dbReference type="Pfam" id="PF13625">
    <property type="entry name" value="Helicase_C_3"/>
    <property type="match status" value="1"/>
</dbReference>
<evidence type="ECO:0000256" key="1">
    <source>
        <dbReference type="ARBA" id="ARBA00004123"/>
    </source>
</evidence>
<evidence type="ECO:0000256" key="9">
    <source>
        <dbReference type="ARBA" id="ARBA00023204"/>
    </source>
</evidence>
<accession>A0ABR2IPR5</accession>
<dbReference type="PRINTS" id="PR00851">
    <property type="entry name" value="XRODRMPGMNTB"/>
</dbReference>
<dbReference type="InterPro" id="IPR032438">
    <property type="entry name" value="ERCC3_RAD25_C"/>
</dbReference>
<comment type="subcellular location">
    <subcellularLocation>
        <location evidence="1">Nucleus</location>
    </subcellularLocation>
</comment>
<evidence type="ECO:0000256" key="8">
    <source>
        <dbReference type="ARBA" id="ARBA00023125"/>
    </source>
</evidence>
<comment type="catalytic activity">
    <reaction evidence="12">
        <text>Couples ATP hydrolysis with the unwinding of duplex DNA by translocating in the 3'-5' direction.</text>
        <dbReference type="EC" id="5.6.2.4"/>
    </reaction>
</comment>
<dbReference type="Pfam" id="PF16203">
    <property type="entry name" value="ERCC3_RAD25_C"/>
    <property type="match status" value="1"/>
</dbReference>
<dbReference type="PROSITE" id="PS51194">
    <property type="entry name" value="HELICASE_CTER"/>
    <property type="match status" value="1"/>
</dbReference>
<evidence type="ECO:0000256" key="4">
    <source>
        <dbReference type="ARBA" id="ARBA00022763"/>
    </source>
</evidence>
<keyword evidence="6 18" id="KW-0347">Helicase</keyword>
<keyword evidence="9" id="KW-0234">DNA repair</keyword>
<evidence type="ECO:0000256" key="7">
    <source>
        <dbReference type="ARBA" id="ARBA00022840"/>
    </source>
</evidence>
<dbReference type="Proteomes" id="UP001470230">
    <property type="component" value="Unassembled WGS sequence"/>
</dbReference>
<evidence type="ECO:0000313" key="18">
    <source>
        <dbReference type="EMBL" id="KAK8866318.1"/>
    </source>
</evidence>
<comment type="caution">
    <text evidence="18">The sequence shown here is derived from an EMBL/GenBank/DDBJ whole genome shotgun (WGS) entry which is preliminary data.</text>
</comment>
<evidence type="ECO:0000256" key="6">
    <source>
        <dbReference type="ARBA" id="ARBA00022806"/>
    </source>
</evidence>
<proteinExistence type="inferred from homology"/>
<dbReference type="CDD" id="cd18789">
    <property type="entry name" value="SF2_C_XPB"/>
    <property type="match status" value="1"/>
</dbReference>
<dbReference type="SMART" id="SM00490">
    <property type="entry name" value="HELICc"/>
    <property type="match status" value="1"/>
</dbReference>
<keyword evidence="19" id="KW-1185">Reference proteome</keyword>
<dbReference type="PANTHER" id="PTHR11274:SF0">
    <property type="entry name" value="GENERAL TRANSCRIPTION AND DNA REPAIR FACTOR IIH HELICASE SUBUNIT XPB"/>
    <property type="match status" value="1"/>
</dbReference>
<dbReference type="GO" id="GO:0004386">
    <property type="term" value="F:helicase activity"/>
    <property type="evidence" value="ECO:0007669"/>
    <property type="project" value="UniProtKB-KW"/>
</dbReference>
<dbReference type="EMBL" id="JAPFFF010000015">
    <property type="protein sequence ID" value="KAK8866318.1"/>
    <property type="molecule type" value="Genomic_DNA"/>
</dbReference>
<dbReference type="Gene3D" id="3.40.50.300">
    <property type="entry name" value="P-loop containing nucleotide triphosphate hydrolases"/>
    <property type="match status" value="2"/>
</dbReference>
<dbReference type="InterPro" id="IPR001650">
    <property type="entry name" value="Helicase_C-like"/>
</dbReference>
<dbReference type="InterPro" id="IPR027417">
    <property type="entry name" value="P-loop_NTPase"/>
</dbReference>
<keyword evidence="8" id="KW-0238">DNA-binding</keyword>
<protein>
    <recommendedName>
        <fullName evidence="13">DNA 3'-5' helicase</fullName>
        <ecNumber evidence="13">5.6.2.4</ecNumber>
    </recommendedName>
</protein>
<keyword evidence="3" id="KW-0547">Nucleotide-binding</keyword>
<dbReference type="CDD" id="cd18029">
    <property type="entry name" value="DEXHc_XPB"/>
    <property type="match status" value="1"/>
</dbReference>
<keyword evidence="5" id="KW-0378">Hydrolase</keyword>
<organism evidence="18 19">
    <name type="scientific">Tritrichomonas musculus</name>
    <dbReference type="NCBI Taxonomy" id="1915356"/>
    <lineage>
        <taxon>Eukaryota</taxon>
        <taxon>Metamonada</taxon>
        <taxon>Parabasalia</taxon>
        <taxon>Tritrichomonadida</taxon>
        <taxon>Tritrichomonadidae</taxon>
        <taxon>Tritrichomonas</taxon>
    </lineage>
</organism>
<dbReference type="SMART" id="SM00487">
    <property type="entry name" value="DEXDc"/>
    <property type="match status" value="1"/>
</dbReference>
<name>A0ABR2IPR5_9EUKA</name>
<sequence length="725" mass="83862">MSDQALYKPYTSNKEKRKKKEKEIDTESKDPFKGARIPCDKNTRIFMELELSNDYESRPLYVCPDGHIFLETFSKYYKPAYDFMVAIAEPVSRPKYIQEYQINTYSLYTAVSIGLTDTEIVRVLRLLSKCSIDPKLVKLITDTVQTVGKLKLILKNRRYFVQSTELKLLNKVAHKMENYRVLEKNPADTYDPDTGYIIPDDDEFTSIDVAGIGNADQYGSTQRITNELGLDISDLPTNNDTCVRRFEIKEECVSKARQKALSMNIPFSDEYDFRSDDSNPDLELDLRQATAIRPYQEKALSKMFSGGRAKSGIIVLPCGAGKTLVGITAACTVRKSTIVFCDTNVPVDQWNEQFLRWTTIEPQNIITFTSRNKPIIPDKPIVLITTYSIFTTGRAEETKKAIEAITSREWGLMIMDEVQQMVAETYARVIDMIRAHSKLGLTATLVREDDRIIDLNHLIGPRLYEANWIDLSDQGFIARVKCYEIWCKMTGPFYHQYLRKNHLRQRVYSSMNPNKFNAVERLIRFHENRGDKILVFADIIHVLNTYGVCLSKSDDGKFIRPILKGETSQEERSSIFRKFKDPTSKVKCIFISKIGDKAIDLPDANVLIQICSHFGARMQEAQRLGRILRKKQGRTDEFNAFFYTLISEDTREIYFSRKRQRFLIDQGYVYQVIQDQEELERNWPISLNPPLKCDNPEFRDELLRGCNKADDESGKEEEEEFERFV</sequence>
<evidence type="ECO:0000256" key="13">
    <source>
        <dbReference type="ARBA" id="ARBA00034808"/>
    </source>
</evidence>
<dbReference type="InterPro" id="IPR050615">
    <property type="entry name" value="ATP-dep_DNA_Helicase"/>
</dbReference>
<evidence type="ECO:0000256" key="2">
    <source>
        <dbReference type="ARBA" id="ARBA00006637"/>
    </source>
</evidence>
<keyword evidence="10" id="KW-0413">Isomerase</keyword>
<feature type="domain" description="Helicase ATP-binding" evidence="16">
    <location>
        <begin position="303"/>
        <end position="463"/>
    </location>
</feature>
<evidence type="ECO:0000256" key="12">
    <source>
        <dbReference type="ARBA" id="ARBA00034617"/>
    </source>
</evidence>
<feature type="region of interest" description="Disordered" evidence="15">
    <location>
        <begin position="1"/>
        <end position="30"/>
    </location>
</feature>